<sequence>MRSGRYRRGRGGPVREPARPDDLATISPDFTHTIRRFGDWILDLSPPEQGPVTRLDLVPGAPFTGAVTCRKAVW</sequence>
<organism evidence="2 4">
    <name type="scientific">Nocardia cyriacigeorgica</name>
    <dbReference type="NCBI Taxonomy" id="135487"/>
    <lineage>
        <taxon>Bacteria</taxon>
        <taxon>Bacillati</taxon>
        <taxon>Actinomycetota</taxon>
        <taxon>Actinomycetes</taxon>
        <taxon>Mycobacteriales</taxon>
        <taxon>Nocardiaceae</taxon>
        <taxon>Nocardia</taxon>
    </lineage>
</organism>
<comment type="caution">
    <text evidence="2">The sequence shown here is derived from an EMBL/GenBank/DDBJ whole genome shotgun (WGS) entry which is preliminary data.</text>
</comment>
<dbReference type="EMBL" id="JAAGUX010000049">
    <property type="protein sequence ID" value="NEW58265.1"/>
    <property type="molecule type" value="Genomic_DNA"/>
</dbReference>
<evidence type="ECO:0000256" key="1">
    <source>
        <dbReference type="SAM" id="MobiDB-lite"/>
    </source>
</evidence>
<name>A0A6P1DAB8_9NOCA</name>
<feature type="compositionally biased region" description="Basic residues" evidence="1">
    <location>
        <begin position="1"/>
        <end position="10"/>
    </location>
</feature>
<gene>
    <name evidence="2" type="ORF">GV789_24925</name>
    <name evidence="3" type="ORF">GV794_21815</name>
</gene>
<dbReference type="AlphaFoldDB" id="A0A6P1DAB8"/>
<protein>
    <submittedName>
        <fullName evidence="2">Uncharacterized protein</fullName>
    </submittedName>
</protein>
<feature type="region of interest" description="Disordered" evidence="1">
    <location>
        <begin position="1"/>
        <end position="25"/>
    </location>
</feature>
<evidence type="ECO:0000313" key="3">
    <source>
        <dbReference type="EMBL" id="NEW58265.1"/>
    </source>
</evidence>
<dbReference type="EMBL" id="JAAGUZ010000095">
    <property type="protein sequence ID" value="NEW47656.1"/>
    <property type="molecule type" value="Genomic_DNA"/>
</dbReference>
<dbReference type="Proteomes" id="UP000468928">
    <property type="component" value="Unassembled WGS sequence"/>
</dbReference>
<reference evidence="4 5" key="1">
    <citation type="submission" date="2020-01" db="EMBL/GenBank/DDBJ databases">
        <title>Genetics and antimicrobial susceptibilities of Nocardia species isolated from the soil; a comparison with species isolated from humans.</title>
        <authorList>
            <person name="Carrasco G."/>
            <person name="Monzon S."/>
            <person name="Sansegundo M."/>
            <person name="Garcia E."/>
            <person name="Garrido N."/>
            <person name="Medina M.J."/>
            <person name="Villalon P."/>
            <person name="Ramirez-Arocha A.C."/>
            <person name="Jimenez P."/>
            <person name="Cuesta I."/>
            <person name="Valdezate S."/>
        </authorList>
    </citation>
    <scope>NUCLEOTIDE SEQUENCE [LARGE SCALE GENOMIC DNA]</scope>
    <source>
        <strain evidence="2 4">CNM20110639</strain>
        <strain evidence="3 5">CNM20110649</strain>
    </source>
</reference>
<evidence type="ECO:0000313" key="4">
    <source>
        <dbReference type="Proteomes" id="UP000468928"/>
    </source>
</evidence>
<dbReference type="Proteomes" id="UP000470876">
    <property type="component" value="Unassembled WGS sequence"/>
</dbReference>
<keyword evidence="5" id="KW-1185">Reference proteome</keyword>
<proteinExistence type="predicted"/>
<evidence type="ECO:0000313" key="5">
    <source>
        <dbReference type="Proteomes" id="UP000470876"/>
    </source>
</evidence>
<evidence type="ECO:0000313" key="2">
    <source>
        <dbReference type="EMBL" id="NEW47656.1"/>
    </source>
</evidence>
<accession>A0A6P1DAB8</accession>